<evidence type="ECO:0000313" key="1">
    <source>
        <dbReference type="EMBL" id="KAF5839974.1"/>
    </source>
</evidence>
<reference evidence="1" key="1">
    <citation type="submission" date="2017-08" db="EMBL/GenBank/DDBJ databases">
        <authorList>
            <person name="Polle J.E."/>
            <person name="Barry K."/>
            <person name="Cushman J."/>
            <person name="Schmutz J."/>
            <person name="Tran D."/>
            <person name="Hathwaick L.T."/>
            <person name="Yim W.C."/>
            <person name="Jenkins J."/>
            <person name="Mckie-Krisberg Z.M."/>
            <person name="Prochnik S."/>
            <person name="Lindquist E."/>
            <person name="Dockter R.B."/>
            <person name="Adam C."/>
            <person name="Molina H."/>
            <person name="Bunkerborg J."/>
            <person name="Jin E."/>
            <person name="Buchheim M."/>
            <person name="Magnuson J."/>
        </authorList>
    </citation>
    <scope>NUCLEOTIDE SEQUENCE</scope>
    <source>
        <strain evidence="1">CCAP 19/18</strain>
    </source>
</reference>
<comment type="caution">
    <text evidence="1">The sequence shown here is derived from an EMBL/GenBank/DDBJ whole genome shotgun (WGS) entry which is preliminary data.</text>
</comment>
<gene>
    <name evidence="1" type="ORF">DUNSADRAFT_18134</name>
</gene>
<keyword evidence="2" id="KW-1185">Reference proteome</keyword>
<proteinExistence type="predicted"/>
<protein>
    <submittedName>
        <fullName evidence="1">Mitochondrial F1F0 ATP synthase associated 36.3 kDa protein</fullName>
    </submittedName>
</protein>
<sequence length="321" mass="34898">MRRACQLALRQGLASPLATNEAVQAMGAATQGARQMSGPSHETPLTKIMPPLVALPRQVLSTAFGLTGQLVSGTASSGQAKGVVSSFADGVLLKEQFVKLTELDVSYWAYWLSTCGYSSQAGFKRLAEAAVAKVPSMEAQQVADLVVGFHKAGCYDKMLFDAVTVHVAQNFVQYETEQLLKMLDAFASLGHYSRELFDDIGDSITYANNYLAPVRAPTNEVCSALAAYAKFNHERADVFVTLARGISEVGLSKLSKEQRSTAVVDALTAFKRFSCYPEQVDALLYYTETESFQADEAFTRSTCAKVFGDKFPKTFAQVLQL</sequence>
<dbReference type="EMBL" id="MU069527">
    <property type="protein sequence ID" value="KAF5839974.1"/>
    <property type="molecule type" value="Genomic_DNA"/>
</dbReference>
<organism evidence="1 2">
    <name type="scientific">Dunaliella salina</name>
    <name type="common">Green alga</name>
    <name type="synonym">Protococcus salinus</name>
    <dbReference type="NCBI Taxonomy" id="3046"/>
    <lineage>
        <taxon>Eukaryota</taxon>
        <taxon>Viridiplantae</taxon>
        <taxon>Chlorophyta</taxon>
        <taxon>core chlorophytes</taxon>
        <taxon>Chlorophyceae</taxon>
        <taxon>CS clade</taxon>
        <taxon>Chlamydomonadales</taxon>
        <taxon>Dunaliellaceae</taxon>
        <taxon>Dunaliella</taxon>
    </lineage>
</organism>
<dbReference type="Proteomes" id="UP000815325">
    <property type="component" value="Unassembled WGS sequence"/>
</dbReference>
<name>A0ABQ7GZD9_DUNSA</name>
<accession>A0ABQ7GZD9</accession>
<evidence type="ECO:0000313" key="2">
    <source>
        <dbReference type="Proteomes" id="UP000815325"/>
    </source>
</evidence>